<dbReference type="EC" id="2.7.13.3" evidence="2"/>
<sequence length="330" mass="39035">MGSDYFYFVQLNGEDKIILSNDKWRNQLSFLTDSFEGHCISEYIFHKDFSNFQLLLNEAKENNKTRFNLDLRKINSEGIDFHWTHWEFSISKNELGTFEVLGIGHDIQKTNEKNIDFPNFIHEHQVKNEIMEGLFEDNLMGFWIWNLKDSQDHLSYSLKSMLGYEQGTDSLSDIKWQKHIHPSDKRKVRERLKVHFESFGKTPFHCEFRVRSLDLKDFWVIGYGKVIKWTLDGKPLTMIGCFLDTSEKKKSEELLEKQSKFLKDLTFNQSHMMRSKLANIMGILEVMDPKMQNDENSGYLHLIQEEAKKLDEVLKKSIYSSSSFNRDEII</sequence>
<comment type="catalytic activity">
    <reaction evidence="1">
        <text>ATP + protein L-histidine = ADP + protein N-phospho-L-histidine.</text>
        <dbReference type="EC" id="2.7.13.3"/>
    </reaction>
</comment>
<evidence type="ECO:0000256" key="4">
    <source>
        <dbReference type="ARBA" id="ARBA00022679"/>
    </source>
</evidence>
<keyword evidence="3" id="KW-0597">Phosphoprotein</keyword>
<dbReference type="Gene3D" id="3.30.450.20">
    <property type="entry name" value="PAS domain"/>
    <property type="match status" value="1"/>
</dbReference>
<protein>
    <recommendedName>
        <fullName evidence="2">histidine kinase</fullName>
        <ecNumber evidence="2">2.7.13.3</ecNumber>
    </recommendedName>
</protein>
<dbReference type="InterPro" id="IPR035965">
    <property type="entry name" value="PAS-like_dom_sf"/>
</dbReference>
<proteinExistence type="predicted"/>
<keyword evidence="8" id="KW-1185">Reference proteome</keyword>
<name>A0A1H3PHE7_9BACT</name>
<evidence type="ECO:0000256" key="1">
    <source>
        <dbReference type="ARBA" id="ARBA00000085"/>
    </source>
</evidence>
<dbReference type="Proteomes" id="UP000199663">
    <property type="component" value="Unassembled WGS sequence"/>
</dbReference>
<dbReference type="SUPFAM" id="SSF55785">
    <property type="entry name" value="PYP-like sensor domain (PAS domain)"/>
    <property type="match status" value="1"/>
</dbReference>
<keyword evidence="4" id="KW-0808">Transferase</keyword>
<keyword evidence="5" id="KW-0418">Kinase</keyword>
<evidence type="ECO:0000313" key="7">
    <source>
        <dbReference type="EMBL" id="SDZ00524.1"/>
    </source>
</evidence>
<feature type="domain" description="PAS fold-3" evidence="6">
    <location>
        <begin position="154"/>
        <end position="240"/>
    </location>
</feature>
<evidence type="ECO:0000256" key="3">
    <source>
        <dbReference type="ARBA" id="ARBA00022553"/>
    </source>
</evidence>
<dbReference type="InterPro" id="IPR013655">
    <property type="entry name" value="PAS_fold_3"/>
</dbReference>
<organism evidence="7 8">
    <name type="scientific">Rhodonellum ikkaensis</name>
    <dbReference type="NCBI Taxonomy" id="336829"/>
    <lineage>
        <taxon>Bacteria</taxon>
        <taxon>Pseudomonadati</taxon>
        <taxon>Bacteroidota</taxon>
        <taxon>Cytophagia</taxon>
        <taxon>Cytophagales</taxon>
        <taxon>Cytophagaceae</taxon>
        <taxon>Rhodonellum</taxon>
    </lineage>
</organism>
<dbReference type="InterPro" id="IPR052162">
    <property type="entry name" value="Sensor_kinase/Photoreceptor"/>
</dbReference>
<evidence type="ECO:0000256" key="2">
    <source>
        <dbReference type="ARBA" id="ARBA00012438"/>
    </source>
</evidence>
<gene>
    <name evidence="7" type="ORF">SAMN05444412_104269</name>
</gene>
<dbReference type="Pfam" id="PF08447">
    <property type="entry name" value="PAS_3"/>
    <property type="match status" value="1"/>
</dbReference>
<dbReference type="PANTHER" id="PTHR43304:SF1">
    <property type="entry name" value="PAC DOMAIN-CONTAINING PROTEIN"/>
    <property type="match status" value="1"/>
</dbReference>
<dbReference type="PANTHER" id="PTHR43304">
    <property type="entry name" value="PHYTOCHROME-LIKE PROTEIN CPH1"/>
    <property type="match status" value="1"/>
</dbReference>
<evidence type="ECO:0000313" key="8">
    <source>
        <dbReference type="Proteomes" id="UP000199663"/>
    </source>
</evidence>
<reference evidence="7 8" key="1">
    <citation type="submission" date="2016-10" db="EMBL/GenBank/DDBJ databases">
        <authorList>
            <person name="Varghese N."/>
            <person name="Submissions S."/>
        </authorList>
    </citation>
    <scope>NUCLEOTIDE SEQUENCE [LARGE SCALE GENOMIC DNA]</scope>
    <source>
        <strain evidence="7 8">DSM 17997</strain>
    </source>
</reference>
<evidence type="ECO:0000256" key="5">
    <source>
        <dbReference type="ARBA" id="ARBA00022777"/>
    </source>
</evidence>
<accession>A0A1H3PHE7</accession>
<dbReference type="EMBL" id="FNQC01000004">
    <property type="protein sequence ID" value="SDZ00524.1"/>
    <property type="molecule type" value="Genomic_DNA"/>
</dbReference>
<evidence type="ECO:0000259" key="6">
    <source>
        <dbReference type="Pfam" id="PF08447"/>
    </source>
</evidence>
<comment type="caution">
    <text evidence="7">The sequence shown here is derived from an EMBL/GenBank/DDBJ whole genome shotgun (WGS) entry which is preliminary data.</text>
</comment>